<dbReference type="OrthoDB" id="7862860at2"/>
<name>A0A1G8NBJ9_9RHOB</name>
<evidence type="ECO:0000313" key="1">
    <source>
        <dbReference type="EMBL" id="SDI77495.1"/>
    </source>
</evidence>
<dbReference type="RefSeq" id="WP_090028760.1">
    <property type="nucleotide sequence ID" value="NZ_FNEB01000005.1"/>
</dbReference>
<dbReference type="EMBL" id="FNEB01000005">
    <property type="protein sequence ID" value="SDI77495.1"/>
    <property type="molecule type" value="Genomic_DNA"/>
</dbReference>
<dbReference type="AlphaFoldDB" id="A0A1G8NBJ9"/>
<dbReference type="STRING" id="490829.SAMN05421850_105141"/>
<evidence type="ECO:0008006" key="3">
    <source>
        <dbReference type="Google" id="ProtNLM"/>
    </source>
</evidence>
<reference evidence="1 2" key="1">
    <citation type="submission" date="2016-10" db="EMBL/GenBank/DDBJ databases">
        <authorList>
            <person name="de Groot N.N."/>
        </authorList>
    </citation>
    <scope>NUCLEOTIDE SEQUENCE [LARGE SCALE GENOMIC DNA]</scope>
    <source>
        <strain evidence="1 2">DSM 28010</strain>
    </source>
</reference>
<dbReference type="InterPro" id="IPR036679">
    <property type="entry name" value="FlgN-like_sf"/>
</dbReference>
<dbReference type="Gene3D" id="1.20.58.300">
    <property type="entry name" value="FlgN-like"/>
    <property type="match status" value="1"/>
</dbReference>
<keyword evidence="2" id="KW-1185">Reference proteome</keyword>
<organism evidence="1 2">
    <name type="scientific">Lutimaribacter saemankumensis</name>
    <dbReference type="NCBI Taxonomy" id="490829"/>
    <lineage>
        <taxon>Bacteria</taxon>
        <taxon>Pseudomonadati</taxon>
        <taxon>Pseudomonadota</taxon>
        <taxon>Alphaproteobacteria</taxon>
        <taxon>Rhodobacterales</taxon>
        <taxon>Roseobacteraceae</taxon>
        <taxon>Lutimaribacter</taxon>
    </lineage>
</organism>
<gene>
    <name evidence="1" type="ORF">SAMN05421850_105141</name>
</gene>
<sequence>MNDSSTQDALEDLLERERTALLAGDLESIIRLADEKERLVSALAPFEKDDLESLQAKAMRNQQLLNSAIEGIRAVSNRLATLRDTRDRLNTYDKTGRRQTIEGTFPRKLEKRA</sequence>
<dbReference type="GO" id="GO:0044780">
    <property type="term" value="P:bacterial-type flagellum assembly"/>
    <property type="evidence" value="ECO:0007669"/>
    <property type="project" value="InterPro"/>
</dbReference>
<protein>
    <recommendedName>
        <fullName evidence="3">FlgN protein</fullName>
    </recommendedName>
</protein>
<dbReference type="Proteomes" id="UP000199340">
    <property type="component" value="Unassembled WGS sequence"/>
</dbReference>
<dbReference type="SUPFAM" id="SSF140566">
    <property type="entry name" value="FlgN-like"/>
    <property type="match status" value="1"/>
</dbReference>
<proteinExistence type="predicted"/>
<evidence type="ECO:0000313" key="2">
    <source>
        <dbReference type="Proteomes" id="UP000199340"/>
    </source>
</evidence>
<accession>A0A1G8NBJ9</accession>